<proteinExistence type="inferred from homology"/>
<comment type="similarity">
    <text evidence="2">Belongs to the prephenate/arogenate dehydrogenase family.</text>
</comment>
<dbReference type="Gene3D" id="1.10.3660.10">
    <property type="entry name" value="6-phosphogluconate dehydrogenase C-terminal like domain"/>
    <property type="match status" value="1"/>
</dbReference>
<dbReference type="FunFam" id="3.40.50.720:FF:000208">
    <property type="entry name" value="Prephenate dehydrogenase"/>
    <property type="match status" value="1"/>
</dbReference>
<evidence type="ECO:0000259" key="11">
    <source>
        <dbReference type="PROSITE" id="PS51176"/>
    </source>
</evidence>
<dbReference type="EMBL" id="AP022853">
    <property type="protein sequence ID" value="BCB25838.1"/>
    <property type="molecule type" value="Genomic_DNA"/>
</dbReference>
<dbReference type="InterPro" id="IPR046826">
    <property type="entry name" value="PDH_N"/>
</dbReference>
<evidence type="ECO:0000256" key="3">
    <source>
        <dbReference type="ARBA" id="ARBA00012068"/>
    </source>
</evidence>
<keyword evidence="7" id="KW-0520">NAD</keyword>
<evidence type="ECO:0000256" key="9">
    <source>
        <dbReference type="ARBA" id="ARBA00049260"/>
    </source>
</evidence>
<dbReference type="Proteomes" id="UP000502260">
    <property type="component" value="Chromosome"/>
</dbReference>
<dbReference type="PANTHER" id="PTHR21363:SF0">
    <property type="entry name" value="PREPHENATE DEHYDROGENASE [NADP(+)]"/>
    <property type="match status" value="1"/>
</dbReference>
<dbReference type="InterPro" id="IPR008927">
    <property type="entry name" value="6-PGluconate_DH-like_C_sf"/>
</dbReference>
<comment type="pathway">
    <text evidence="1">Amino-acid biosynthesis; L-tyrosine biosynthesis; (4-hydroxyphenyl)pyruvate from prephenate (NAD(+) route): step 1/1.</text>
</comment>
<dbReference type="GO" id="GO:0070403">
    <property type="term" value="F:NAD+ binding"/>
    <property type="evidence" value="ECO:0007669"/>
    <property type="project" value="InterPro"/>
</dbReference>
<dbReference type="Pfam" id="PF02153">
    <property type="entry name" value="PDH_N"/>
    <property type="match status" value="1"/>
</dbReference>
<dbReference type="GO" id="GO:0008977">
    <property type="term" value="F:prephenate dehydrogenase (NAD+) activity"/>
    <property type="evidence" value="ECO:0007669"/>
    <property type="project" value="UniProtKB-EC"/>
</dbReference>
<dbReference type="InterPro" id="IPR046825">
    <property type="entry name" value="PDH_C"/>
</dbReference>
<organism evidence="12 13">
    <name type="scientific">Sulfurimicrobium lacus</name>
    <dbReference type="NCBI Taxonomy" id="2715678"/>
    <lineage>
        <taxon>Bacteria</taxon>
        <taxon>Pseudomonadati</taxon>
        <taxon>Pseudomonadota</taxon>
        <taxon>Betaproteobacteria</taxon>
        <taxon>Nitrosomonadales</taxon>
        <taxon>Sulfuricellaceae</taxon>
        <taxon>Sulfurimicrobium</taxon>
    </lineage>
</organism>
<evidence type="ECO:0000313" key="13">
    <source>
        <dbReference type="Proteomes" id="UP000502260"/>
    </source>
</evidence>
<dbReference type="InterPro" id="IPR003099">
    <property type="entry name" value="Prephen_DH"/>
</dbReference>
<evidence type="ECO:0000256" key="8">
    <source>
        <dbReference type="ARBA" id="ARBA00023141"/>
    </source>
</evidence>
<keyword evidence="4" id="KW-0827">Tyrosine biosynthesis</keyword>
<feature type="domain" description="Prephenate/arogenate dehydrogenase" evidence="11">
    <location>
        <begin position="3"/>
        <end position="291"/>
    </location>
</feature>
<dbReference type="InterPro" id="IPR050812">
    <property type="entry name" value="Preph/Arog_dehydrog"/>
</dbReference>
<dbReference type="GO" id="GO:0004665">
    <property type="term" value="F:prephenate dehydrogenase (NADP+) activity"/>
    <property type="evidence" value="ECO:0007669"/>
    <property type="project" value="InterPro"/>
</dbReference>
<dbReference type="AlphaFoldDB" id="A0A6F8V818"/>
<evidence type="ECO:0000256" key="5">
    <source>
        <dbReference type="ARBA" id="ARBA00022605"/>
    </source>
</evidence>
<keyword evidence="8" id="KW-0057">Aromatic amino acid biosynthesis</keyword>
<accession>A0A6F8V818</accession>
<reference evidence="13" key="1">
    <citation type="submission" date="2020-03" db="EMBL/GenBank/DDBJ databases">
        <title>Complete genome sequence of sulfur-oxidizing bacterium skT11.</title>
        <authorList>
            <person name="Kanda M."/>
            <person name="Kojima H."/>
            <person name="Fukui M."/>
        </authorList>
    </citation>
    <scope>NUCLEOTIDE SEQUENCE [LARGE SCALE GENOMIC DNA]</scope>
    <source>
        <strain evidence="13">skT11</strain>
    </source>
</reference>
<dbReference type="InterPro" id="IPR036291">
    <property type="entry name" value="NAD(P)-bd_dom_sf"/>
</dbReference>
<dbReference type="KEGG" id="slac:SKTS_07240"/>
<keyword evidence="5" id="KW-0028">Amino-acid biosynthesis</keyword>
<evidence type="ECO:0000256" key="10">
    <source>
        <dbReference type="SAM" id="Coils"/>
    </source>
</evidence>
<sequence length="291" mass="31291">MINKLVIIGVGLIGGSLALALREAGAVKEIVGLGRSRENLEAARTLGIVDRIETDMASAVKDADVVVLAVPVAAMQPTLAQLATCLSPHTIVTDVGSTKRDVIAYAQQHLPDHLSRFIPGHPIAGAEKSGAAAAFADLFQGRNVVVTPLPENDALAVSRITAMWQTCGAIVTTMPAQKHDEIFAAVSHLPHLLAFALVEDIAFRANAKELFSYAAGGFRDFTRIAGSHPEMWRDICLANRDALIREVDTYQAQLDRLRDMLEQSDGKSLEIVFGHARTARAEWLAGKPDSQ</sequence>
<keyword evidence="10" id="KW-0175">Coiled coil</keyword>
<dbReference type="GO" id="GO:0006571">
    <property type="term" value="P:tyrosine biosynthetic process"/>
    <property type="evidence" value="ECO:0007669"/>
    <property type="project" value="UniProtKB-KW"/>
</dbReference>
<evidence type="ECO:0000256" key="7">
    <source>
        <dbReference type="ARBA" id="ARBA00023027"/>
    </source>
</evidence>
<dbReference type="EC" id="1.3.1.12" evidence="3"/>
<feature type="coiled-coil region" evidence="10">
    <location>
        <begin position="240"/>
        <end position="267"/>
    </location>
</feature>
<dbReference type="FunFam" id="1.10.3660.10:FF:000003">
    <property type="entry name" value="Prephenate dehydrogenase"/>
    <property type="match status" value="1"/>
</dbReference>
<dbReference type="PANTHER" id="PTHR21363">
    <property type="entry name" value="PREPHENATE DEHYDROGENASE"/>
    <property type="match status" value="1"/>
</dbReference>
<keyword evidence="13" id="KW-1185">Reference proteome</keyword>
<protein>
    <recommendedName>
        <fullName evidence="3">prephenate dehydrogenase</fullName>
        <ecNumber evidence="3">1.3.1.12</ecNumber>
    </recommendedName>
</protein>
<dbReference type="SUPFAM" id="SSF51735">
    <property type="entry name" value="NAD(P)-binding Rossmann-fold domains"/>
    <property type="match status" value="1"/>
</dbReference>
<evidence type="ECO:0000256" key="2">
    <source>
        <dbReference type="ARBA" id="ARBA00007964"/>
    </source>
</evidence>
<name>A0A6F8V818_9PROT</name>
<comment type="catalytic activity">
    <reaction evidence="9">
        <text>prephenate + NAD(+) = 3-(4-hydroxyphenyl)pyruvate + CO2 + NADH</text>
        <dbReference type="Rhea" id="RHEA:13869"/>
        <dbReference type="ChEBI" id="CHEBI:16526"/>
        <dbReference type="ChEBI" id="CHEBI:29934"/>
        <dbReference type="ChEBI" id="CHEBI:36242"/>
        <dbReference type="ChEBI" id="CHEBI:57540"/>
        <dbReference type="ChEBI" id="CHEBI:57945"/>
        <dbReference type="EC" id="1.3.1.12"/>
    </reaction>
</comment>
<dbReference type="Pfam" id="PF20463">
    <property type="entry name" value="PDH_C"/>
    <property type="match status" value="1"/>
</dbReference>
<dbReference type="RefSeq" id="WP_173060520.1">
    <property type="nucleotide sequence ID" value="NZ_AP022853.1"/>
</dbReference>
<keyword evidence="6" id="KW-0560">Oxidoreductase</keyword>
<gene>
    <name evidence="12" type="ORF">SKTS_07240</name>
</gene>
<evidence type="ECO:0000256" key="1">
    <source>
        <dbReference type="ARBA" id="ARBA00005067"/>
    </source>
</evidence>
<dbReference type="Gene3D" id="3.40.50.720">
    <property type="entry name" value="NAD(P)-binding Rossmann-like Domain"/>
    <property type="match status" value="1"/>
</dbReference>
<dbReference type="PROSITE" id="PS51176">
    <property type="entry name" value="PDH_ADH"/>
    <property type="match status" value="1"/>
</dbReference>
<dbReference type="SUPFAM" id="SSF48179">
    <property type="entry name" value="6-phosphogluconate dehydrogenase C-terminal domain-like"/>
    <property type="match status" value="1"/>
</dbReference>
<evidence type="ECO:0000313" key="12">
    <source>
        <dbReference type="EMBL" id="BCB25838.1"/>
    </source>
</evidence>
<evidence type="ECO:0000256" key="6">
    <source>
        <dbReference type="ARBA" id="ARBA00023002"/>
    </source>
</evidence>
<evidence type="ECO:0000256" key="4">
    <source>
        <dbReference type="ARBA" id="ARBA00022498"/>
    </source>
</evidence>